<name>A0A9W6ES61_9LACO</name>
<dbReference type="Proteomes" id="UP001144204">
    <property type="component" value="Unassembled WGS sequence"/>
</dbReference>
<dbReference type="GO" id="GO:0090071">
    <property type="term" value="P:negative regulation of ribosome biogenesis"/>
    <property type="evidence" value="ECO:0007669"/>
    <property type="project" value="UniProtKB-UniRule"/>
</dbReference>
<dbReference type="PANTHER" id="PTHR21043">
    <property type="entry name" value="IOJAP SUPERFAMILY ORTHOLOG"/>
    <property type="match status" value="1"/>
</dbReference>
<protein>
    <recommendedName>
        <fullName evidence="2">Ribosomal silencing factor RsfS</fullName>
    </recommendedName>
</protein>
<comment type="caution">
    <text evidence="3">The sequence shown here is derived from an EMBL/GenBank/DDBJ whole genome shotgun (WGS) entry which is preliminary data.</text>
</comment>
<comment type="subcellular location">
    <subcellularLocation>
        <location evidence="2">Cytoplasm</location>
    </subcellularLocation>
</comment>
<comment type="similarity">
    <text evidence="1 2">Belongs to the Iojap/RsfS family.</text>
</comment>
<dbReference type="EMBL" id="BRPL01000002">
    <property type="protein sequence ID" value="GLB46761.1"/>
    <property type="molecule type" value="Genomic_DNA"/>
</dbReference>
<dbReference type="GO" id="GO:0043023">
    <property type="term" value="F:ribosomal large subunit binding"/>
    <property type="evidence" value="ECO:0007669"/>
    <property type="project" value="TreeGrafter"/>
</dbReference>
<dbReference type="InterPro" id="IPR043519">
    <property type="entry name" value="NT_sf"/>
</dbReference>
<evidence type="ECO:0000313" key="4">
    <source>
        <dbReference type="Proteomes" id="UP001144204"/>
    </source>
</evidence>
<keyword evidence="2" id="KW-0963">Cytoplasm</keyword>
<dbReference type="AlphaFoldDB" id="A0A9W6ES61"/>
<keyword evidence="4" id="KW-1185">Reference proteome</keyword>
<keyword evidence="2" id="KW-0678">Repressor</keyword>
<dbReference type="NCBIfam" id="TIGR00090">
    <property type="entry name" value="rsfS_iojap_ybeB"/>
    <property type="match status" value="1"/>
</dbReference>
<evidence type="ECO:0000313" key="3">
    <source>
        <dbReference type="EMBL" id="GLB46761.1"/>
    </source>
</evidence>
<dbReference type="RefSeq" id="WP_286136222.1">
    <property type="nucleotide sequence ID" value="NZ_BRPL01000002.1"/>
</dbReference>
<dbReference type="Gene3D" id="3.30.460.10">
    <property type="entry name" value="Beta Polymerase, domain 2"/>
    <property type="match status" value="1"/>
</dbReference>
<accession>A0A9W6ES61</accession>
<organism evidence="3 4">
    <name type="scientific">Philodulcilactobacillus myokoensis</name>
    <dbReference type="NCBI Taxonomy" id="2929573"/>
    <lineage>
        <taxon>Bacteria</taxon>
        <taxon>Bacillati</taxon>
        <taxon>Bacillota</taxon>
        <taxon>Bacilli</taxon>
        <taxon>Lactobacillales</taxon>
        <taxon>Lactobacillaceae</taxon>
        <taxon>Philodulcilactobacillus</taxon>
    </lineage>
</organism>
<comment type="subunit">
    <text evidence="2">Interacts with ribosomal protein uL14 (rplN).</text>
</comment>
<dbReference type="GO" id="GO:0042256">
    <property type="term" value="P:cytosolic ribosome assembly"/>
    <property type="evidence" value="ECO:0007669"/>
    <property type="project" value="UniProtKB-UniRule"/>
</dbReference>
<evidence type="ECO:0000256" key="1">
    <source>
        <dbReference type="ARBA" id="ARBA00010574"/>
    </source>
</evidence>
<dbReference type="HAMAP" id="MF_01477">
    <property type="entry name" value="Iojap_RsfS"/>
    <property type="match status" value="1"/>
</dbReference>
<sequence>MNTIDILKTVVKSADFKQARNIVALDMRGISLMSDYYVIMDASSSRQVKAIANAIIESSEEHHIDVEEVEGRKEGQWILIDLDGVIVHVFESEKRSFYNLEKLWSDAPDVDVSKWEDPE</sequence>
<dbReference type="InterPro" id="IPR004394">
    <property type="entry name" value="Iojap/RsfS/C7orf30"/>
</dbReference>
<dbReference type="PANTHER" id="PTHR21043:SF0">
    <property type="entry name" value="MITOCHONDRIAL ASSEMBLY OF RIBOSOMAL LARGE SUBUNIT PROTEIN 1"/>
    <property type="match status" value="1"/>
</dbReference>
<evidence type="ECO:0000256" key="2">
    <source>
        <dbReference type="HAMAP-Rule" id="MF_01477"/>
    </source>
</evidence>
<dbReference type="GO" id="GO:0017148">
    <property type="term" value="P:negative regulation of translation"/>
    <property type="evidence" value="ECO:0007669"/>
    <property type="project" value="UniProtKB-UniRule"/>
</dbReference>
<reference evidence="3" key="1">
    <citation type="submission" date="2022-07" db="EMBL/GenBank/DDBJ databases">
        <authorList>
            <person name="Kouya T."/>
            <person name="Ishiyama Y."/>
        </authorList>
    </citation>
    <scope>NUCLEOTIDE SEQUENCE</scope>
    <source>
        <strain evidence="3">WR16-4</strain>
    </source>
</reference>
<dbReference type="SUPFAM" id="SSF81301">
    <property type="entry name" value="Nucleotidyltransferase"/>
    <property type="match status" value="1"/>
</dbReference>
<dbReference type="GO" id="GO:0005737">
    <property type="term" value="C:cytoplasm"/>
    <property type="evidence" value="ECO:0007669"/>
    <property type="project" value="UniProtKB-SubCell"/>
</dbReference>
<comment type="function">
    <text evidence="2">Functions as a ribosomal silencing factor. Interacts with ribosomal protein uL14 (rplN), blocking formation of intersubunit bridge B8. Prevents association of the 30S and 50S ribosomal subunits and the formation of functional ribosomes, thus repressing translation.</text>
</comment>
<gene>
    <name evidence="2 3" type="primary">rsfS</name>
    <name evidence="3" type="ORF">WR164_07400</name>
</gene>
<keyword evidence="2" id="KW-0810">Translation regulation</keyword>
<proteinExistence type="inferred from homology"/>
<dbReference type="Pfam" id="PF02410">
    <property type="entry name" value="RsfS"/>
    <property type="match status" value="1"/>
</dbReference>
<reference evidence="3" key="2">
    <citation type="journal article" date="2023" name="PLoS ONE">
        <title>Philodulcilactobacillus myokoensis gen. nov., sp. nov., a fructophilic, acidophilic, and agar-phobic lactic acid bacterium isolated from fermented vegetable extracts.</title>
        <authorList>
            <person name="Kouya T."/>
            <person name="Ishiyama Y."/>
            <person name="Ohashi S."/>
            <person name="Kumakubo R."/>
            <person name="Yamazaki T."/>
            <person name="Otaki T."/>
        </authorList>
    </citation>
    <scope>NUCLEOTIDE SEQUENCE</scope>
    <source>
        <strain evidence="3">WR16-4</strain>
    </source>
</reference>